<reference evidence="2 3" key="1">
    <citation type="journal article" date="2008" name="Int. J. Syst. Evol. Microbiol.">
        <title>Neptunomonas japonica sp. nov., an Osedax japonicus symbiont-like bacterium isolated from sediment adjacent to sperm whale carcasses off Kagoshima, Japan.</title>
        <authorList>
            <person name="Miyazaki M."/>
            <person name="Nogi Y."/>
            <person name="Fujiwara Y."/>
            <person name="Kawato M."/>
            <person name="Kubokawa K."/>
            <person name="Horikoshi K."/>
        </authorList>
    </citation>
    <scope>NUCLEOTIDE SEQUENCE [LARGE SCALE GENOMIC DNA]</scope>
    <source>
        <strain evidence="2 3">JAMM 1380</strain>
    </source>
</reference>
<name>A0A7R6PNI2_9GAMM</name>
<dbReference type="Proteomes" id="UP000595332">
    <property type="component" value="Chromosome"/>
</dbReference>
<dbReference type="NCBIfam" id="TIGR02449">
    <property type="entry name" value="TIGR02449 family protein"/>
    <property type="match status" value="1"/>
</dbReference>
<keyword evidence="3" id="KW-1185">Reference proteome</keyword>
<evidence type="ECO:0000313" key="2">
    <source>
        <dbReference type="EMBL" id="BBB31391.1"/>
    </source>
</evidence>
<dbReference type="InterPro" id="IPR012662">
    <property type="entry name" value="CHP02449"/>
</dbReference>
<gene>
    <name evidence="2" type="ORF">NEJAP_3453</name>
</gene>
<feature type="coiled-coil region" evidence="1">
    <location>
        <begin position="6"/>
        <end position="68"/>
    </location>
</feature>
<dbReference type="RefSeq" id="WP_201348472.1">
    <property type="nucleotide sequence ID" value="NZ_AP014546.1"/>
</dbReference>
<protein>
    <recommendedName>
        <fullName evidence="4">TIGR02449 family protein</fullName>
    </recommendedName>
</protein>
<evidence type="ECO:0000313" key="3">
    <source>
        <dbReference type="Proteomes" id="UP000595332"/>
    </source>
</evidence>
<keyword evidence="1" id="KW-0175">Coiled coil</keyword>
<organism evidence="2 3">
    <name type="scientific">Neptunomonas japonica JAMM 1380</name>
    <dbReference type="NCBI Taxonomy" id="1441457"/>
    <lineage>
        <taxon>Bacteria</taxon>
        <taxon>Pseudomonadati</taxon>
        <taxon>Pseudomonadota</taxon>
        <taxon>Gammaproteobacteria</taxon>
        <taxon>Oceanospirillales</taxon>
        <taxon>Oceanospirillaceae</taxon>
        <taxon>Neptunomonas</taxon>
    </lineage>
</organism>
<dbReference type="AlphaFoldDB" id="A0A7R6PNI2"/>
<proteinExistence type="predicted"/>
<sequence length="69" mass="8196">MTDHYFIALEQKIDQLLARCEELELENQHLKATGLQARQERARLLQVNDQTRVQVEKMIQRMKTLEQSS</sequence>
<dbReference type="KEGG" id="njp:NEJAP_3453"/>
<evidence type="ECO:0008006" key="4">
    <source>
        <dbReference type="Google" id="ProtNLM"/>
    </source>
</evidence>
<dbReference type="EMBL" id="AP014546">
    <property type="protein sequence ID" value="BBB31391.1"/>
    <property type="molecule type" value="Genomic_DNA"/>
</dbReference>
<accession>A0A7R6PNI2</accession>
<evidence type="ECO:0000256" key="1">
    <source>
        <dbReference type="SAM" id="Coils"/>
    </source>
</evidence>